<organism evidence="2 3">
    <name type="scientific">Chryseotalea sanaruensis</name>
    <dbReference type="NCBI Taxonomy" id="2482724"/>
    <lineage>
        <taxon>Bacteria</taxon>
        <taxon>Pseudomonadati</taxon>
        <taxon>Bacteroidota</taxon>
        <taxon>Cytophagia</taxon>
        <taxon>Cytophagales</taxon>
        <taxon>Chryseotaleaceae</taxon>
        <taxon>Chryseotalea</taxon>
    </lineage>
</organism>
<accession>A0A401U762</accession>
<evidence type="ECO:0000313" key="3">
    <source>
        <dbReference type="Proteomes" id="UP000288227"/>
    </source>
</evidence>
<dbReference type="Proteomes" id="UP000288227">
    <property type="component" value="Unassembled WGS sequence"/>
</dbReference>
<sequence>MRKTEIQNLVDTLSHTFEKNAWHGPAVLEALEDLRDVQADQRIGNSHSIIELIAHMTAWRNFVCEKLEGNAAFDIDTDEMNFPGTKNLKTAILELKASQKRLLTLLEQTPVEKLEEKVPGRPFKFKVMLNGIIHHDLYHTGQIMLLKKYHNEQL</sequence>
<comment type="caution">
    <text evidence="2">The sequence shown here is derived from an EMBL/GenBank/DDBJ whole genome shotgun (WGS) entry which is preliminary data.</text>
</comment>
<proteinExistence type="predicted"/>
<dbReference type="EMBL" id="BHXQ01000002">
    <property type="protein sequence ID" value="GCC50732.1"/>
    <property type="molecule type" value="Genomic_DNA"/>
</dbReference>
<dbReference type="OrthoDB" id="9814103at2"/>
<dbReference type="SUPFAM" id="SSF109854">
    <property type="entry name" value="DinB/YfiT-like putative metalloenzymes"/>
    <property type="match status" value="1"/>
</dbReference>
<keyword evidence="3" id="KW-1185">Reference proteome</keyword>
<feature type="domain" description="DinB-like" evidence="1">
    <location>
        <begin position="26"/>
        <end position="143"/>
    </location>
</feature>
<protein>
    <recommendedName>
        <fullName evidence="1">DinB-like domain-containing protein</fullName>
    </recommendedName>
</protein>
<dbReference type="Pfam" id="PF12867">
    <property type="entry name" value="DinB_2"/>
    <property type="match status" value="1"/>
</dbReference>
<dbReference type="InterPro" id="IPR024775">
    <property type="entry name" value="DinB-like"/>
</dbReference>
<evidence type="ECO:0000313" key="2">
    <source>
        <dbReference type="EMBL" id="GCC50732.1"/>
    </source>
</evidence>
<dbReference type="InterPro" id="IPR034660">
    <property type="entry name" value="DinB/YfiT-like"/>
</dbReference>
<dbReference type="AlphaFoldDB" id="A0A401U762"/>
<gene>
    <name evidence="2" type="ORF">SanaruYs_09500</name>
</gene>
<name>A0A401U762_9BACT</name>
<dbReference type="Gene3D" id="1.20.120.450">
    <property type="entry name" value="dinb family like domain"/>
    <property type="match status" value="1"/>
</dbReference>
<reference evidence="2 3" key="1">
    <citation type="submission" date="2018-11" db="EMBL/GenBank/DDBJ databases">
        <title>Chryseotalea sanarue gen. nov., sp., nov., a member of the family Cytophagaceae, isolated from a brackish lake in Hamamatsu Japan.</title>
        <authorList>
            <person name="Maejima Y."/>
            <person name="Iino T."/>
            <person name="Muraguchi Y."/>
            <person name="Fukuda K."/>
            <person name="Ohkuma M."/>
            <person name="Moriuchi R."/>
            <person name="Dohra H."/>
            <person name="Kimbara K."/>
            <person name="Shintani M."/>
        </authorList>
    </citation>
    <scope>NUCLEOTIDE SEQUENCE [LARGE SCALE GENOMIC DNA]</scope>
    <source>
        <strain evidence="2 3">Ys</strain>
    </source>
</reference>
<dbReference type="RefSeq" id="WP_127121401.1">
    <property type="nucleotide sequence ID" value="NZ_BHXQ01000002.1"/>
</dbReference>
<evidence type="ECO:0000259" key="1">
    <source>
        <dbReference type="Pfam" id="PF12867"/>
    </source>
</evidence>